<evidence type="ECO:0000313" key="2">
    <source>
        <dbReference type="Proteomes" id="UP000594263"/>
    </source>
</evidence>
<dbReference type="Proteomes" id="UP000594263">
    <property type="component" value="Unplaced"/>
</dbReference>
<dbReference type="Gramene" id="Kaladp0088s0009.1.v1.1">
    <property type="protein sequence ID" value="Kaladp0088s0009.1.v1.1.CDS.1"/>
    <property type="gene ID" value="Kaladp0088s0009.v1.1"/>
</dbReference>
<organism evidence="1 2">
    <name type="scientific">Kalanchoe fedtschenkoi</name>
    <name type="common">Lavender scallops</name>
    <name type="synonym">South American air plant</name>
    <dbReference type="NCBI Taxonomy" id="63787"/>
    <lineage>
        <taxon>Eukaryota</taxon>
        <taxon>Viridiplantae</taxon>
        <taxon>Streptophyta</taxon>
        <taxon>Embryophyta</taxon>
        <taxon>Tracheophyta</taxon>
        <taxon>Spermatophyta</taxon>
        <taxon>Magnoliopsida</taxon>
        <taxon>eudicotyledons</taxon>
        <taxon>Gunneridae</taxon>
        <taxon>Pentapetalae</taxon>
        <taxon>Saxifragales</taxon>
        <taxon>Crassulaceae</taxon>
        <taxon>Kalanchoe</taxon>
    </lineage>
</organism>
<accession>A0A7N0UUV0</accession>
<dbReference type="AlphaFoldDB" id="A0A7N0UUV0"/>
<evidence type="ECO:0000313" key="1">
    <source>
        <dbReference type="EnsemblPlants" id="Kaladp0088s0009.1.v1.1.CDS.1"/>
    </source>
</evidence>
<sequence>MRAKFLYNIVMFGENKLLDKVKKDCLAYANLSLEEKDMFPTQELEAHRQRCEEIRRNREFKDDESLD</sequence>
<reference evidence="1" key="1">
    <citation type="submission" date="2021-01" db="UniProtKB">
        <authorList>
            <consortium name="EnsemblPlants"/>
        </authorList>
    </citation>
    <scope>IDENTIFICATION</scope>
</reference>
<name>A0A7N0UUV0_KALFE</name>
<protein>
    <submittedName>
        <fullName evidence="1">Uncharacterized protein</fullName>
    </submittedName>
</protein>
<proteinExistence type="predicted"/>
<keyword evidence="2" id="KW-1185">Reference proteome</keyword>
<dbReference type="EnsemblPlants" id="Kaladp0088s0009.1.v1.1">
    <property type="protein sequence ID" value="Kaladp0088s0009.1.v1.1.CDS.1"/>
    <property type="gene ID" value="Kaladp0088s0009.v1.1"/>
</dbReference>